<name>A0AAY4B8P1_9TELE</name>
<dbReference type="PANTHER" id="PTHR15955">
    <property type="entry name" value="RWD DOMAIN CONTAINING PROTEIN 2"/>
    <property type="match status" value="1"/>
</dbReference>
<dbReference type="RefSeq" id="XP_028857141.1">
    <property type="nucleotide sequence ID" value="XM_029001308.1"/>
</dbReference>
<evidence type="ECO:0000313" key="3">
    <source>
        <dbReference type="Proteomes" id="UP000694580"/>
    </source>
</evidence>
<dbReference type="PROSITE" id="PS50908">
    <property type="entry name" value="RWD"/>
    <property type="match status" value="1"/>
</dbReference>
<accession>A0AAY4B8P1</accession>
<dbReference type="InterPro" id="IPR059181">
    <property type="entry name" value="RWDD2A-B_C"/>
</dbReference>
<dbReference type="GeneTree" id="ENSGT00390000007224"/>
<keyword evidence="3" id="KW-1185">Reference proteome</keyword>
<dbReference type="InterPro" id="IPR016135">
    <property type="entry name" value="UBQ-conjugating_enzyme/RWD"/>
</dbReference>
<feature type="domain" description="RWD" evidence="1">
    <location>
        <begin position="12"/>
        <end position="131"/>
    </location>
</feature>
<dbReference type="InterPro" id="IPR017359">
    <property type="entry name" value="Phi-like"/>
</dbReference>
<reference evidence="2 3" key="1">
    <citation type="submission" date="2020-06" db="EMBL/GenBank/DDBJ databases">
        <authorList>
            <consortium name="Wellcome Sanger Institute Data Sharing"/>
        </authorList>
    </citation>
    <scope>NUCLEOTIDE SEQUENCE [LARGE SCALE GENOMIC DNA]</scope>
</reference>
<dbReference type="Gene3D" id="3.10.110.10">
    <property type="entry name" value="Ubiquitin Conjugating Enzyme"/>
    <property type="match status" value="1"/>
</dbReference>
<sequence length="285" mass="32311">MADVEAAAAQLAELELLCSMYPGEEELLLPDPAALADLRDFVEGRSDSAPRSRPHFLITLQVDTVPVTLSCSYVSKYPAVLPEVSVRCPELSRAQQTQLHSDLFGFLQENCCGEVCVLSILDWLKENVPRYADRGSSAPAPRIEDCSTPLQQTFSRLWIYSHHIYNKSKRKDILDWAKELQLSGFSMPGKPGVVCVEGLQPLCDEFWARVKCLTWKKIMVRHREDVCVETPDCVDVLRKFDWFEEAVFDPHGTRGNHMDLGQLYQFLSQRGCGDIFQMYFGIEGK</sequence>
<proteinExistence type="predicted"/>
<reference evidence="2" key="2">
    <citation type="submission" date="2025-08" db="UniProtKB">
        <authorList>
            <consortium name="Ensembl"/>
        </authorList>
    </citation>
    <scope>IDENTIFICATION</scope>
</reference>
<dbReference type="InterPro" id="IPR010541">
    <property type="entry name" value="Prp3_C"/>
</dbReference>
<evidence type="ECO:0000313" key="2">
    <source>
        <dbReference type="Ensembl" id="ENSDCDP00010017313.1"/>
    </source>
</evidence>
<dbReference type="Pfam" id="PF05773">
    <property type="entry name" value="RWD"/>
    <property type="match status" value="1"/>
</dbReference>
<dbReference type="AlphaFoldDB" id="A0AAY4B8P1"/>
<dbReference type="SUPFAM" id="SSF54495">
    <property type="entry name" value="UBC-like"/>
    <property type="match status" value="1"/>
</dbReference>
<reference evidence="2" key="3">
    <citation type="submission" date="2025-09" db="UniProtKB">
        <authorList>
            <consortium name="Ensembl"/>
        </authorList>
    </citation>
    <scope>IDENTIFICATION</scope>
</reference>
<dbReference type="InterPro" id="IPR006575">
    <property type="entry name" value="RWD_dom"/>
</dbReference>
<dbReference type="Proteomes" id="UP000694580">
    <property type="component" value="Chromosome 13"/>
</dbReference>
<dbReference type="CDD" id="cd24163">
    <property type="entry name" value="RWDD2_C"/>
    <property type="match status" value="1"/>
</dbReference>
<evidence type="ECO:0000259" key="1">
    <source>
        <dbReference type="PROSITE" id="PS50908"/>
    </source>
</evidence>
<dbReference type="Pfam" id="PF06544">
    <property type="entry name" value="Prp3_C"/>
    <property type="match status" value="1"/>
</dbReference>
<dbReference type="CDD" id="cd23829">
    <property type="entry name" value="RWD_RWDD2"/>
    <property type="match status" value="1"/>
</dbReference>
<dbReference type="GeneID" id="114802421"/>
<dbReference type="PIRSF" id="PIRSF038021">
    <property type="entry name" value="UCP038021_RWDD2"/>
    <property type="match status" value="1"/>
</dbReference>
<dbReference type="PANTHER" id="PTHR15955:SF8">
    <property type="entry name" value="RWD DOMAIN-CONTAINING PROTEIN 2B-RELATED"/>
    <property type="match status" value="1"/>
</dbReference>
<dbReference type="Ensembl" id="ENSDCDT00010018353.1">
    <property type="protein sequence ID" value="ENSDCDP00010017313.1"/>
    <property type="gene ID" value="ENSDCDG00010007925.1"/>
</dbReference>
<dbReference type="SMART" id="SM00591">
    <property type="entry name" value="RWD"/>
    <property type="match status" value="1"/>
</dbReference>
<gene>
    <name evidence="2" type="primary">RWDD2B</name>
</gene>
<organism evidence="2 3">
    <name type="scientific">Denticeps clupeoides</name>
    <name type="common">denticle herring</name>
    <dbReference type="NCBI Taxonomy" id="299321"/>
    <lineage>
        <taxon>Eukaryota</taxon>
        <taxon>Metazoa</taxon>
        <taxon>Chordata</taxon>
        <taxon>Craniata</taxon>
        <taxon>Vertebrata</taxon>
        <taxon>Euteleostomi</taxon>
        <taxon>Actinopterygii</taxon>
        <taxon>Neopterygii</taxon>
        <taxon>Teleostei</taxon>
        <taxon>Clupei</taxon>
        <taxon>Clupeiformes</taxon>
        <taxon>Denticipitoidei</taxon>
        <taxon>Denticipitidae</taxon>
        <taxon>Denticeps</taxon>
    </lineage>
</organism>
<protein>
    <recommendedName>
        <fullName evidence="1">RWD domain-containing protein</fullName>
    </recommendedName>
</protein>